<comment type="similarity">
    <text evidence="1">Belongs to the LysR transcriptional regulatory family.</text>
</comment>
<evidence type="ECO:0000313" key="6">
    <source>
        <dbReference type="EMBL" id="RNE59267.1"/>
    </source>
</evidence>
<name>A0A3M8L141_9MICO</name>
<dbReference type="Pfam" id="PF03466">
    <property type="entry name" value="LysR_substrate"/>
    <property type="match status" value="1"/>
</dbReference>
<reference evidence="6 7" key="1">
    <citation type="submission" date="2018-11" db="EMBL/GenBank/DDBJ databases">
        <title>Cryobacterium sp. nov., isolated from rhizosphere soil of lettuce.</title>
        <authorList>
            <person name="Wang Y."/>
        </authorList>
    </citation>
    <scope>NUCLEOTIDE SEQUENCE [LARGE SCALE GENOMIC DNA]</scope>
    <source>
        <strain evidence="6 7">NEAU-85</strain>
    </source>
</reference>
<dbReference type="OrthoDB" id="3181812at2"/>
<dbReference type="Gene3D" id="1.10.10.10">
    <property type="entry name" value="Winged helix-like DNA-binding domain superfamily/Winged helix DNA-binding domain"/>
    <property type="match status" value="1"/>
</dbReference>
<dbReference type="Proteomes" id="UP000279859">
    <property type="component" value="Unassembled WGS sequence"/>
</dbReference>
<dbReference type="Gene3D" id="3.40.190.10">
    <property type="entry name" value="Periplasmic binding protein-like II"/>
    <property type="match status" value="2"/>
</dbReference>
<dbReference type="RefSeq" id="WP_123046202.1">
    <property type="nucleotide sequence ID" value="NZ_RDSR01000017.1"/>
</dbReference>
<dbReference type="InterPro" id="IPR036388">
    <property type="entry name" value="WH-like_DNA-bd_sf"/>
</dbReference>
<dbReference type="PROSITE" id="PS50931">
    <property type="entry name" value="HTH_LYSR"/>
    <property type="match status" value="1"/>
</dbReference>
<evidence type="ECO:0000256" key="2">
    <source>
        <dbReference type="ARBA" id="ARBA00023015"/>
    </source>
</evidence>
<dbReference type="GO" id="GO:0032993">
    <property type="term" value="C:protein-DNA complex"/>
    <property type="evidence" value="ECO:0007669"/>
    <property type="project" value="TreeGrafter"/>
</dbReference>
<dbReference type="GO" id="GO:0003677">
    <property type="term" value="F:DNA binding"/>
    <property type="evidence" value="ECO:0007669"/>
    <property type="project" value="UniProtKB-KW"/>
</dbReference>
<dbReference type="InterPro" id="IPR005119">
    <property type="entry name" value="LysR_subst-bd"/>
</dbReference>
<dbReference type="AlphaFoldDB" id="A0A3M8L141"/>
<keyword evidence="3" id="KW-0238">DNA-binding</keyword>
<dbReference type="InterPro" id="IPR036390">
    <property type="entry name" value="WH_DNA-bd_sf"/>
</dbReference>
<evidence type="ECO:0000313" key="7">
    <source>
        <dbReference type="Proteomes" id="UP000279859"/>
    </source>
</evidence>
<keyword evidence="7" id="KW-1185">Reference proteome</keyword>
<accession>A0A3M8L141</accession>
<comment type="caution">
    <text evidence="6">The sequence shown here is derived from an EMBL/GenBank/DDBJ whole genome shotgun (WGS) entry which is preliminary data.</text>
</comment>
<organism evidence="6 7">
    <name type="scientific">Cryobacterium tepidiphilum</name>
    <dbReference type="NCBI Taxonomy" id="2486026"/>
    <lineage>
        <taxon>Bacteria</taxon>
        <taxon>Bacillati</taxon>
        <taxon>Actinomycetota</taxon>
        <taxon>Actinomycetes</taxon>
        <taxon>Micrococcales</taxon>
        <taxon>Microbacteriaceae</taxon>
        <taxon>Cryobacterium</taxon>
    </lineage>
</organism>
<dbReference type="SUPFAM" id="SSF46785">
    <property type="entry name" value="Winged helix' DNA-binding domain"/>
    <property type="match status" value="1"/>
</dbReference>
<feature type="domain" description="HTH lysR-type" evidence="5">
    <location>
        <begin position="13"/>
        <end position="62"/>
    </location>
</feature>
<evidence type="ECO:0000256" key="3">
    <source>
        <dbReference type="ARBA" id="ARBA00023125"/>
    </source>
</evidence>
<dbReference type="GO" id="GO:0003700">
    <property type="term" value="F:DNA-binding transcription factor activity"/>
    <property type="evidence" value="ECO:0007669"/>
    <property type="project" value="InterPro"/>
</dbReference>
<gene>
    <name evidence="6" type="ORF">EEJ31_10205</name>
</gene>
<keyword evidence="2" id="KW-0805">Transcription regulation</keyword>
<evidence type="ECO:0000256" key="4">
    <source>
        <dbReference type="ARBA" id="ARBA00023163"/>
    </source>
</evidence>
<dbReference type="CDD" id="cd08423">
    <property type="entry name" value="PBP2_LTTR_like_6"/>
    <property type="match status" value="1"/>
</dbReference>
<protein>
    <submittedName>
        <fullName evidence="6">LysR family transcriptional regulator</fullName>
    </submittedName>
</protein>
<dbReference type="EMBL" id="RDSR01000017">
    <property type="protein sequence ID" value="RNE59267.1"/>
    <property type="molecule type" value="Genomic_DNA"/>
</dbReference>
<proteinExistence type="inferred from homology"/>
<dbReference type="InterPro" id="IPR000847">
    <property type="entry name" value="LysR_HTH_N"/>
</dbReference>
<evidence type="ECO:0000256" key="1">
    <source>
        <dbReference type="ARBA" id="ARBA00009437"/>
    </source>
</evidence>
<evidence type="ECO:0000259" key="5">
    <source>
        <dbReference type="PROSITE" id="PS50931"/>
    </source>
</evidence>
<dbReference type="Pfam" id="PF00126">
    <property type="entry name" value="HTH_1"/>
    <property type="match status" value="1"/>
</dbReference>
<dbReference type="SUPFAM" id="SSF53850">
    <property type="entry name" value="Periplasmic binding protein-like II"/>
    <property type="match status" value="1"/>
</dbReference>
<dbReference type="PANTHER" id="PTHR30346">
    <property type="entry name" value="TRANSCRIPTIONAL DUAL REGULATOR HCAR-RELATED"/>
    <property type="match status" value="1"/>
</dbReference>
<dbReference type="PANTHER" id="PTHR30346:SF29">
    <property type="entry name" value="LYSR SUBSTRATE-BINDING"/>
    <property type="match status" value="1"/>
</dbReference>
<sequence length="310" mass="34257">MIGTASAERVLLLAKVAHHGTMTKAADALGYSVSAISQQLRKLEIEAGQPLLQRHSRGIFLTDAGQAVVDHAEQIQGQLRSLQHSLDDIAGVRSGSLHMGTFPTVGSSLLPAAISRFRGEYPSIELSVSSFRNQALIDRLTSREISMSLLWEYQWSRLDLPDLTLLHLMDDPTDLVVSKNHPLASRSTVEVRELLDEYWVVRAERHPMIEAIVRATNHHGFYPKVAYEANDYQEAQAMVAVGLGISLVPRLALSVLRNDVRVVPLSGEVPHRRILLGRMKESRPTPVEHAMTGMLVEAAKQMSASTHRSS</sequence>
<keyword evidence="4" id="KW-0804">Transcription</keyword>